<dbReference type="EMBL" id="SCEB01214386">
    <property type="protein sequence ID" value="RXM35626.1"/>
    <property type="molecule type" value="Genomic_DNA"/>
</dbReference>
<gene>
    <name evidence="2" type="ORF">EOD39_12749</name>
</gene>
<protein>
    <submittedName>
        <fullName evidence="2">Uncharacterized protein</fullName>
    </submittedName>
</protein>
<proteinExistence type="predicted"/>
<dbReference type="AlphaFoldDB" id="A0A444UKC2"/>
<organism evidence="2 3">
    <name type="scientific">Acipenser ruthenus</name>
    <name type="common">Sterlet sturgeon</name>
    <dbReference type="NCBI Taxonomy" id="7906"/>
    <lineage>
        <taxon>Eukaryota</taxon>
        <taxon>Metazoa</taxon>
        <taxon>Chordata</taxon>
        <taxon>Craniata</taxon>
        <taxon>Vertebrata</taxon>
        <taxon>Euteleostomi</taxon>
        <taxon>Actinopterygii</taxon>
        <taxon>Chondrostei</taxon>
        <taxon>Acipenseriformes</taxon>
        <taxon>Acipenseridae</taxon>
        <taxon>Acipenser</taxon>
    </lineage>
</organism>
<comment type="caution">
    <text evidence="2">The sequence shown here is derived from an EMBL/GenBank/DDBJ whole genome shotgun (WGS) entry which is preliminary data.</text>
</comment>
<keyword evidence="3" id="KW-1185">Reference proteome</keyword>
<evidence type="ECO:0000313" key="3">
    <source>
        <dbReference type="Proteomes" id="UP000289886"/>
    </source>
</evidence>
<accession>A0A444UKC2</accession>
<sequence>MSVRALTPRAPRRQGFSGPRELKHQGSEAPRTRGYRGCRGLDTGAPKHRAPSTEGKAPRYWDACLCLGCLQSHNQCRTKLAVEWSTQDGTGPSGALNQCSA</sequence>
<feature type="region of interest" description="Disordered" evidence="1">
    <location>
        <begin position="1"/>
        <end position="55"/>
    </location>
</feature>
<evidence type="ECO:0000256" key="1">
    <source>
        <dbReference type="SAM" id="MobiDB-lite"/>
    </source>
</evidence>
<name>A0A444UKC2_ACIRT</name>
<dbReference type="Proteomes" id="UP000289886">
    <property type="component" value="Unassembled WGS sequence"/>
</dbReference>
<evidence type="ECO:0000313" key="2">
    <source>
        <dbReference type="EMBL" id="RXM35626.1"/>
    </source>
</evidence>
<reference evidence="2 3" key="1">
    <citation type="submission" date="2019-01" db="EMBL/GenBank/DDBJ databases">
        <title>Draft Genome and Complete Hox-Cluster Characterization of the Sterlet Sturgeon (Acipenser ruthenus).</title>
        <authorList>
            <person name="Wei Q."/>
        </authorList>
    </citation>
    <scope>NUCLEOTIDE SEQUENCE [LARGE SCALE GENOMIC DNA]</scope>
    <source>
        <strain evidence="2">WHYD16114868_AA</strain>
        <tissue evidence="2">Blood</tissue>
    </source>
</reference>